<dbReference type="Proteomes" id="UP000838100">
    <property type="component" value="Unassembled WGS sequence"/>
</dbReference>
<evidence type="ECO:0000259" key="6">
    <source>
        <dbReference type="Pfam" id="PF16889"/>
    </source>
</evidence>
<proteinExistence type="predicted"/>
<dbReference type="Gene3D" id="2.70.98.70">
    <property type="match status" value="1"/>
</dbReference>
<keyword evidence="8" id="KW-1185">Reference proteome</keyword>
<accession>A0ABM9AKM0</accession>
<dbReference type="InterPro" id="IPR031680">
    <property type="entry name" value="Hepar_II_III_N"/>
</dbReference>
<organism evidence="7 8">
    <name type="scientific">Sinobacterium norvegicum</name>
    <dbReference type="NCBI Taxonomy" id="1641715"/>
    <lineage>
        <taxon>Bacteria</taxon>
        <taxon>Pseudomonadati</taxon>
        <taxon>Pseudomonadota</taxon>
        <taxon>Gammaproteobacteria</taxon>
        <taxon>Cellvibrionales</taxon>
        <taxon>Spongiibacteraceae</taxon>
        <taxon>Sinobacterium</taxon>
    </lineage>
</organism>
<dbReference type="SUPFAM" id="SSF48230">
    <property type="entry name" value="Chondroitin AC/alginate lyase"/>
    <property type="match status" value="1"/>
</dbReference>
<dbReference type="InterPro" id="IPR008929">
    <property type="entry name" value="Chondroitin_lyas"/>
</dbReference>
<evidence type="ECO:0008006" key="9">
    <source>
        <dbReference type="Google" id="ProtNLM"/>
    </source>
</evidence>
<evidence type="ECO:0000256" key="3">
    <source>
        <dbReference type="ARBA" id="ARBA00022764"/>
    </source>
</evidence>
<evidence type="ECO:0000259" key="5">
    <source>
        <dbReference type="Pfam" id="PF07940"/>
    </source>
</evidence>
<comment type="caution">
    <text evidence="7">The sequence shown here is derived from an EMBL/GenBank/DDBJ whole genome shotgun (WGS) entry which is preliminary data.</text>
</comment>
<gene>
    <name evidence="7" type="ORF">SIN8267_03463</name>
</gene>
<dbReference type="Pfam" id="PF07940">
    <property type="entry name" value="Hepar_II_III_C"/>
    <property type="match status" value="1"/>
</dbReference>
<sequence>MVSFFDNSESFNSFKPFNFKFLNVSHCFENETVDWELCTVSRLWRYNLHYFEFLSDGSRSDIEKISLIQQWIDKNPVDTGTGWEPYCVSLRIVSWIKYFSCRDMDVPAEALKSLYQQCIWLESNLELHILANHYFENIKAIYLAGLFFKSRRADRWASGYAIKLNEQIVEQFLPDGGHYERSSLYHQVITKGLLELFSFTESVENPELNGLIPLDFLEQYICRALDFSQQIVFPNGDLPNFNDASSVPCLTEWNMRYAESVNIFSQGHIAEAYNYKSSGYAGIKLTNDMFVMKTGPVGPDYQPGHTHCDILSYELMLAGSKVIVDTGVYEYQPGECRAHCRSTQAHNTVQVAGYEQTEVWGDFRVARRVSSVECDLNSSNNSHRITGAYKGFFARPAGLVSHTRAVDVTVENDAISCLEINDIITASGSDNCVNRIHLHPSIIPVLNDEDTNVYLYLEGDLIAKLNFKGFDGVSIMDTEYYPDFGVREANKCLVLSSSGYFPQSFSYSIEVVLK</sequence>
<keyword evidence="4" id="KW-0456">Lyase</keyword>
<dbReference type="PANTHER" id="PTHR39210">
    <property type="entry name" value="HEPARIN-SULFATE LYASE"/>
    <property type="match status" value="1"/>
</dbReference>
<evidence type="ECO:0000256" key="2">
    <source>
        <dbReference type="ARBA" id="ARBA00022729"/>
    </source>
</evidence>
<dbReference type="InterPro" id="IPR012480">
    <property type="entry name" value="Hepar_II_III_C"/>
</dbReference>
<name>A0ABM9AKM0_9GAMM</name>
<dbReference type="EMBL" id="CAKLPX010000007">
    <property type="protein sequence ID" value="CAH0993315.1"/>
    <property type="molecule type" value="Genomic_DNA"/>
</dbReference>
<keyword evidence="2" id="KW-0732">Signal</keyword>
<keyword evidence="3" id="KW-0574">Periplasm</keyword>
<dbReference type="Gene3D" id="1.50.10.100">
    <property type="entry name" value="Chondroitin AC/alginate lyase"/>
    <property type="match status" value="1"/>
</dbReference>
<protein>
    <recommendedName>
        <fullName evidence="9">Heparin-sulfate lyase N-terminal domain-containing protein</fullName>
    </recommendedName>
</protein>
<evidence type="ECO:0000313" key="8">
    <source>
        <dbReference type="Proteomes" id="UP000838100"/>
    </source>
</evidence>
<dbReference type="PANTHER" id="PTHR39210:SF1">
    <property type="entry name" value="HEPARIN-SULFATE LYASE"/>
    <property type="match status" value="1"/>
</dbReference>
<evidence type="ECO:0000256" key="1">
    <source>
        <dbReference type="ARBA" id="ARBA00004418"/>
    </source>
</evidence>
<feature type="domain" description="Heparin-sulfate lyase N-terminal" evidence="6">
    <location>
        <begin position="30"/>
        <end position="266"/>
    </location>
</feature>
<comment type="subcellular location">
    <subcellularLocation>
        <location evidence="1">Periplasm</location>
    </subcellularLocation>
</comment>
<dbReference type="Pfam" id="PF16889">
    <property type="entry name" value="Hepar_II_III_N"/>
    <property type="match status" value="1"/>
</dbReference>
<evidence type="ECO:0000313" key="7">
    <source>
        <dbReference type="EMBL" id="CAH0993315.1"/>
    </source>
</evidence>
<reference evidence="7" key="1">
    <citation type="submission" date="2021-12" db="EMBL/GenBank/DDBJ databases">
        <authorList>
            <person name="Rodrigo-Torres L."/>
            <person name="Arahal R. D."/>
            <person name="Lucena T."/>
        </authorList>
    </citation>
    <scope>NUCLEOTIDE SEQUENCE</scope>
    <source>
        <strain evidence="7">CECT 8267</strain>
    </source>
</reference>
<feature type="domain" description="Heparinase II/III-like C-terminal" evidence="5">
    <location>
        <begin position="275"/>
        <end position="499"/>
    </location>
</feature>
<evidence type="ECO:0000256" key="4">
    <source>
        <dbReference type="ARBA" id="ARBA00023239"/>
    </source>
</evidence>